<dbReference type="PROSITE" id="PS51892">
    <property type="entry name" value="SUBTILASE"/>
    <property type="match status" value="1"/>
</dbReference>
<dbReference type="InterPro" id="IPR036852">
    <property type="entry name" value="Peptidase_S8/S53_dom_sf"/>
</dbReference>
<feature type="domain" description="Peptidase S8/S53" evidence="5">
    <location>
        <begin position="259"/>
        <end position="534"/>
    </location>
</feature>
<evidence type="ECO:0000256" key="4">
    <source>
        <dbReference type="PROSITE-ProRule" id="PRU01240"/>
    </source>
</evidence>
<reference evidence="6 7" key="1">
    <citation type="submission" date="2022-03" db="EMBL/GenBank/DDBJ databases">
        <title>Chryseobacterium sp. isolated from particulate matters in swine house.</title>
        <authorList>
            <person name="Won M."/>
            <person name="Kim S.-J."/>
            <person name="Kwon S.-W."/>
        </authorList>
    </citation>
    <scope>NUCLEOTIDE SEQUENCE [LARGE SCALE GENOMIC DNA]</scope>
    <source>
        <strain evidence="6 7">SC2-2</strain>
    </source>
</reference>
<keyword evidence="1 4" id="KW-0645">Protease</keyword>
<dbReference type="InterPro" id="IPR015500">
    <property type="entry name" value="Peptidase_S8_subtilisin-rel"/>
</dbReference>
<dbReference type="InterPro" id="IPR022398">
    <property type="entry name" value="Peptidase_S8_His-AS"/>
</dbReference>
<dbReference type="PROSITE" id="PS00137">
    <property type="entry name" value="SUBTILASE_HIS"/>
    <property type="match status" value="1"/>
</dbReference>
<evidence type="ECO:0000256" key="2">
    <source>
        <dbReference type="ARBA" id="ARBA00022801"/>
    </source>
</evidence>
<gene>
    <name evidence="6" type="ORF">MTP09_01765</name>
</gene>
<dbReference type="RefSeq" id="WP_243550081.1">
    <property type="nucleotide sequence ID" value="NZ_CP094532.1"/>
</dbReference>
<dbReference type="InterPro" id="IPR023828">
    <property type="entry name" value="Peptidase_S8_Ser-AS"/>
</dbReference>
<dbReference type="EMBL" id="CP094532">
    <property type="protein sequence ID" value="UOE41399.1"/>
    <property type="molecule type" value="Genomic_DNA"/>
</dbReference>
<evidence type="ECO:0000313" key="7">
    <source>
        <dbReference type="Proteomes" id="UP000831460"/>
    </source>
</evidence>
<evidence type="ECO:0000256" key="3">
    <source>
        <dbReference type="ARBA" id="ARBA00022825"/>
    </source>
</evidence>
<dbReference type="Pfam" id="PF00082">
    <property type="entry name" value="Peptidase_S8"/>
    <property type="match status" value="1"/>
</dbReference>
<keyword evidence="7" id="KW-1185">Reference proteome</keyword>
<dbReference type="PROSITE" id="PS00138">
    <property type="entry name" value="SUBTILASE_SER"/>
    <property type="match status" value="1"/>
</dbReference>
<keyword evidence="3 4" id="KW-0720">Serine protease</keyword>
<evidence type="ECO:0000313" key="6">
    <source>
        <dbReference type="EMBL" id="UOE41399.1"/>
    </source>
</evidence>
<keyword evidence="2 4" id="KW-0378">Hydrolase</keyword>
<feature type="active site" description="Charge relay system" evidence="4">
    <location>
        <position position="268"/>
    </location>
</feature>
<evidence type="ECO:0000259" key="5">
    <source>
        <dbReference type="Pfam" id="PF00082"/>
    </source>
</evidence>
<feature type="active site" description="Charge relay system" evidence="4">
    <location>
        <position position="304"/>
    </location>
</feature>
<name>A0ABY4BRK8_9FLAO</name>
<evidence type="ECO:0000256" key="1">
    <source>
        <dbReference type="ARBA" id="ARBA00022670"/>
    </source>
</evidence>
<comment type="similarity">
    <text evidence="4">Belongs to the peptidase S8 family.</text>
</comment>
<organism evidence="6 7">
    <name type="scientific">Chryseobacterium suipulveris</name>
    <dbReference type="NCBI Taxonomy" id="2929800"/>
    <lineage>
        <taxon>Bacteria</taxon>
        <taxon>Pseudomonadati</taxon>
        <taxon>Bacteroidota</taxon>
        <taxon>Flavobacteriia</taxon>
        <taxon>Flavobacteriales</taxon>
        <taxon>Weeksellaceae</taxon>
        <taxon>Chryseobacterium group</taxon>
        <taxon>Chryseobacterium</taxon>
    </lineage>
</organism>
<dbReference type="SUPFAM" id="SSF52743">
    <property type="entry name" value="Subtilisin-like"/>
    <property type="match status" value="1"/>
</dbReference>
<accession>A0ABY4BRK8</accession>
<dbReference type="Gene3D" id="3.40.50.200">
    <property type="entry name" value="Peptidase S8/S53 domain"/>
    <property type="match status" value="1"/>
</dbReference>
<proteinExistence type="inferred from homology"/>
<feature type="active site" description="Charge relay system" evidence="4">
    <location>
        <position position="473"/>
    </location>
</feature>
<dbReference type="PANTHER" id="PTHR42884">
    <property type="entry name" value="PROPROTEIN CONVERTASE SUBTILISIN/KEXIN-RELATED"/>
    <property type="match status" value="1"/>
</dbReference>
<protein>
    <submittedName>
        <fullName evidence="6">S8 family peptidase</fullName>
    </submittedName>
</protein>
<dbReference type="PANTHER" id="PTHR42884:SF14">
    <property type="entry name" value="NEUROENDOCRINE CONVERTASE 1"/>
    <property type="match status" value="1"/>
</dbReference>
<dbReference type="Proteomes" id="UP000831460">
    <property type="component" value="Chromosome"/>
</dbReference>
<sequence>MRKRIYLLTFLFVVFGFLNAQTDFYYYYKGQKKYLTVNKKSFYLFTNNNFDTSSTANLGVEDYILIDDINSVNTKFTHLKLSNEPTDNQTYFQKLNELKQLPNVEHVGLFFENENGELSVGISKYFYVKLKDISDFSILNQTALVKGADIVKQVPNMPKWYIVAVSNGNSISSLELGNQFYETGLFDTVDPAFMFNFTFDMNSDGEMETTINKAIPGGGANNDATCSYDPDFYRLWGLKNNTNSSIDINACQAWLISKGANINVAVVDQGIYFPHLDLTANIGSAGYDAQSGNSGSVYITGNTHGTKVAGIIAAERNNLQVAGVAPKSKIIPISHDLKKDTHEALLYTTISAQLASGITWAWEMENADVINNSWYSAASWLDSQLLEEAIINAIEYGRDGKGCVVVFSAGNNGSNVLYPGSFDERIVTVGAIASNGSKATFSAYGNKLDVVAPGVGIWTTAPTQSITSDDGTSFAAPHVSGIAALILSVNPCLSGQQVRDIIDQTSQKIRTDLYYYTTYPSKPNGIWNEQIGYGLVDAHAAVLMARSLLSTNPCEQGIQETPQQSTLEIIAPNPSSNVINVKYKLDGANSASVVIIKQTGNTSVNNYSLDIFGTETNINVSNYVSGFYTVALIVNGKIVDSKTLIKQ</sequence>
<dbReference type="InterPro" id="IPR000209">
    <property type="entry name" value="Peptidase_S8/S53_dom"/>
</dbReference>
<dbReference type="PRINTS" id="PR00723">
    <property type="entry name" value="SUBTILISIN"/>
</dbReference>